<evidence type="ECO:0000313" key="3">
    <source>
        <dbReference type="Proteomes" id="UP000315343"/>
    </source>
</evidence>
<comment type="caution">
    <text evidence="2">The sequence shown here is derived from an EMBL/GenBank/DDBJ whole genome shotgun (WGS) entry which is preliminary data.</text>
</comment>
<keyword evidence="3" id="KW-1185">Reference proteome</keyword>
<accession>A0A562JKH2</accession>
<organism evidence="2 3">
    <name type="scientific">Sedimentibacter saalensis</name>
    <dbReference type="NCBI Taxonomy" id="130788"/>
    <lineage>
        <taxon>Bacteria</taxon>
        <taxon>Bacillati</taxon>
        <taxon>Bacillota</taxon>
        <taxon>Tissierellia</taxon>
        <taxon>Sedimentibacter</taxon>
    </lineage>
</organism>
<feature type="domain" description="HTH-like" evidence="1">
    <location>
        <begin position="2"/>
        <end position="73"/>
    </location>
</feature>
<sequence>MTEKDLGKILKEMHDKAEEGFESTNILLFGIEFAQIILKQNYKSTNIVRASGLHPSYSIELRKGVKLSKFVRPI</sequence>
<dbReference type="EMBL" id="VLKH01000001">
    <property type="protein sequence ID" value="TWH83650.1"/>
    <property type="molecule type" value="Genomic_DNA"/>
</dbReference>
<dbReference type="Pfam" id="PF24718">
    <property type="entry name" value="HTH_73"/>
    <property type="match status" value="1"/>
</dbReference>
<dbReference type="AlphaFoldDB" id="A0A562JKH2"/>
<evidence type="ECO:0000259" key="1">
    <source>
        <dbReference type="Pfam" id="PF24718"/>
    </source>
</evidence>
<protein>
    <recommendedName>
        <fullName evidence="1">HTH-like domain-containing protein</fullName>
    </recommendedName>
</protein>
<evidence type="ECO:0000313" key="2">
    <source>
        <dbReference type="EMBL" id="TWH83650.1"/>
    </source>
</evidence>
<name>A0A562JKH2_9FIRM</name>
<gene>
    <name evidence="2" type="ORF">LY60_00262</name>
</gene>
<dbReference type="Proteomes" id="UP000315343">
    <property type="component" value="Unassembled WGS sequence"/>
</dbReference>
<proteinExistence type="predicted"/>
<reference evidence="2 3" key="1">
    <citation type="submission" date="2019-07" db="EMBL/GenBank/DDBJ databases">
        <title>Genomic Encyclopedia of Type Strains, Phase I: the one thousand microbial genomes (KMG-I) project.</title>
        <authorList>
            <person name="Kyrpides N."/>
        </authorList>
    </citation>
    <scope>NUCLEOTIDE SEQUENCE [LARGE SCALE GENOMIC DNA]</scope>
    <source>
        <strain evidence="2 3">DSM 13558</strain>
    </source>
</reference>
<dbReference type="InterPro" id="IPR056975">
    <property type="entry name" value="HTH_73"/>
</dbReference>
<dbReference type="OrthoDB" id="6267254at2"/>
<dbReference type="RefSeq" id="WP_145078890.1">
    <property type="nucleotide sequence ID" value="NZ_DAMBUX010000009.1"/>
</dbReference>